<evidence type="ECO:0000313" key="3">
    <source>
        <dbReference type="Proteomes" id="UP000663854"/>
    </source>
</evidence>
<evidence type="ECO:0000313" key="2">
    <source>
        <dbReference type="EMBL" id="CAF1597107.1"/>
    </source>
</evidence>
<dbReference type="EMBL" id="CAJNOH010003581">
    <property type="protein sequence ID" value="CAF1341515.1"/>
    <property type="molecule type" value="Genomic_DNA"/>
</dbReference>
<organism evidence="1 3">
    <name type="scientific">Rotaria sordida</name>
    <dbReference type="NCBI Taxonomy" id="392033"/>
    <lineage>
        <taxon>Eukaryota</taxon>
        <taxon>Metazoa</taxon>
        <taxon>Spiralia</taxon>
        <taxon>Gnathifera</taxon>
        <taxon>Rotifera</taxon>
        <taxon>Eurotatoria</taxon>
        <taxon>Bdelloidea</taxon>
        <taxon>Philodinida</taxon>
        <taxon>Philodinidae</taxon>
        <taxon>Rotaria</taxon>
    </lineage>
</organism>
<keyword evidence="4" id="KW-1185">Reference proteome</keyword>
<evidence type="ECO:0000313" key="4">
    <source>
        <dbReference type="Proteomes" id="UP000663870"/>
    </source>
</evidence>
<accession>A0A815GLJ5</accession>
<dbReference type="Proteomes" id="UP000663854">
    <property type="component" value="Unassembled WGS sequence"/>
</dbReference>
<proteinExistence type="predicted"/>
<dbReference type="Proteomes" id="UP000663870">
    <property type="component" value="Unassembled WGS sequence"/>
</dbReference>
<reference evidence="1" key="1">
    <citation type="submission" date="2021-02" db="EMBL/GenBank/DDBJ databases">
        <authorList>
            <person name="Nowell W R."/>
        </authorList>
    </citation>
    <scope>NUCLEOTIDE SEQUENCE</scope>
</reference>
<dbReference type="AlphaFoldDB" id="A0A815GLJ5"/>
<evidence type="ECO:0000313" key="1">
    <source>
        <dbReference type="EMBL" id="CAF1341515.1"/>
    </source>
</evidence>
<sequence length="89" mass="10345">MLSVHGHFQLTQDSLAVWLTDFDVVLTNLEHLSEPPSNEKIRQLDDIDREIQEKQTKIEYVRTCPNYLLSKTIDARGLTININELTKFC</sequence>
<gene>
    <name evidence="2" type="ORF">JXQ802_LOCUS47866</name>
    <name evidence="1" type="ORF">PYM288_LOCUS31918</name>
</gene>
<dbReference type="EMBL" id="CAJNOL010004931">
    <property type="protein sequence ID" value="CAF1597107.1"/>
    <property type="molecule type" value="Genomic_DNA"/>
</dbReference>
<name>A0A815GLJ5_9BILA</name>
<protein>
    <submittedName>
        <fullName evidence="1">Uncharacterized protein</fullName>
    </submittedName>
</protein>
<comment type="caution">
    <text evidence="1">The sequence shown here is derived from an EMBL/GenBank/DDBJ whole genome shotgun (WGS) entry which is preliminary data.</text>
</comment>